<accession>A0A8H6CFA4</accession>
<dbReference type="PANTHER" id="PTHR36847">
    <property type="entry name" value="AMIDOLIGASE ENZYME"/>
    <property type="match status" value="1"/>
</dbReference>
<name>A0A8H6CFA4_9LECA</name>
<organism evidence="1 2">
    <name type="scientific">Letharia lupina</name>
    <dbReference type="NCBI Taxonomy" id="560253"/>
    <lineage>
        <taxon>Eukaryota</taxon>
        <taxon>Fungi</taxon>
        <taxon>Dikarya</taxon>
        <taxon>Ascomycota</taxon>
        <taxon>Pezizomycotina</taxon>
        <taxon>Lecanoromycetes</taxon>
        <taxon>OSLEUM clade</taxon>
        <taxon>Lecanoromycetidae</taxon>
        <taxon>Lecanorales</taxon>
        <taxon>Lecanorineae</taxon>
        <taxon>Parmeliaceae</taxon>
        <taxon>Letharia</taxon>
    </lineage>
</organism>
<sequence length="358" mass="40617">MAVLSLRIGIETEVLLCAIDMQDQCKGSLEEFAKGLVGHYNTKVRERPGQPEMRMAFDTWHASEDPTNSRYWSVVEEISIDPDEDHWGLEFASPIIRYEAGSSWRQNLHYHFQIIESYAEIMSDVTCGTHVHVSPGYSKWTLEQVKNVSRSILYFEEAFEVLLPPGRRGNRECRSNRFDNPKLKHLPDLESCFQRIQECTAIESLIHLMNAKEEDPSNVCEDSNGEKAVTERRYGFNFENLMEGKIGTIGMHPICGEMPTECTECSPPETEFRRPPCVTNYQDCVMWAEFGASFMQAAMQYGTSPDHLRTYGPDVAGLAAFIGQAAIPGMNDRAILEKMFARGSGCLPVGALKYHHYY</sequence>
<dbReference type="EMBL" id="JACCJB010000012">
    <property type="protein sequence ID" value="KAF6222404.1"/>
    <property type="molecule type" value="Genomic_DNA"/>
</dbReference>
<dbReference type="RefSeq" id="XP_037151839.1">
    <property type="nucleotide sequence ID" value="XM_037292420.1"/>
</dbReference>
<dbReference type="Pfam" id="PF12224">
    <property type="entry name" value="Amidoligase_2"/>
    <property type="match status" value="1"/>
</dbReference>
<protein>
    <submittedName>
        <fullName evidence="1">Uncharacterized protein</fullName>
    </submittedName>
</protein>
<dbReference type="PANTHER" id="PTHR36847:SF1">
    <property type="entry name" value="AMIDOLIGASE ENZYME"/>
    <property type="match status" value="1"/>
</dbReference>
<comment type="caution">
    <text evidence="1">The sequence shown here is derived from an EMBL/GenBank/DDBJ whole genome shotgun (WGS) entry which is preliminary data.</text>
</comment>
<dbReference type="AlphaFoldDB" id="A0A8H6CFA4"/>
<evidence type="ECO:0000313" key="1">
    <source>
        <dbReference type="EMBL" id="KAF6222404.1"/>
    </source>
</evidence>
<gene>
    <name evidence="1" type="ORF">HO133_001490</name>
</gene>
<keyword evidence="2" id="KW-1185">Reference proteome</keyword>
<reference evidence="1 2" key="1">
    <citation type="journal article" date="2020" name="Genomics">
        <title>Complete, high-quality genomes from long-read metagenomic sequencing of two wolf lichen thalli reveals enigmatic genome architecture.</title>
        <authorList>
            <person name="McKenzie S.K."/>
            <person name="Walston R.F."/>
            <person name="Allen J.L."/>
        </authorList>
    </citation>
    <scope>NUCLEOTIDE SEQUENCE [LARGE SCALE GENOMIC DNA]</scope>
    <source>
        <strain evidence="1">WasteWater1</strain>
    </source>
</reference>
<dbReference type="Proteomes" id="UP000593566">
    <property type="component" value="Unassembled WGS sequence"/>
</dbReference>
<dbReference type="GeneID" id="59329906"/>
<proteinExistence type="predicted"/>
<evidence type="ECO:0000313" key="2">
    <source>
        <dbReference type="Proteomes" id="UP000593566"/>
    </source>
</evidence>
<dbReference type="InterPro" id="IPR022025">
    <property type="entry name" value="Amidoligase_2"/>
</dbReference>